<dbReference type="Proteomes" id="UP001055811">
    <property type="component" value="Linkage Group LG04"/>
</dbReference>
<keyword evidence="2" id="KW-1185">Reference proteome</keyword>
<comment type="caution">
    <text evidence="1">The sequence shown here is derived from an EMBL/GenBank/DDBJ whole genome shotgun (WGS) entry which is preliminary data.</text>
</comment>
<proteinExistence type="predicted"/>
<evidence type="ECO:0000313" key="2">
    <source>
        <dbReference type="Proteomes" id="UP001055811"/>
    </source>
</evidence>
<gene>
    <name evidence="1" type="ORF">L2E82_22872</name>
</gene>
<reference evidence="2" key="1">
    <citation type="journal article" date="2022" name="Mol. Ecol. Resour.">
        <title>The genomes of chicory, endive, great burdock and yacon provide insights into Asteraceae palaeo-polyploidization history and plant inulin production.</title>
        <authorList>
            <person name="Fan W."/>
            <person name="Wang S."/>
            <person name="Wang H."/>
            <person name="Wang A."/>
            <person name="Jiang F."/>
            <person name="Liu H."/>
            <person name="Zhao H."/>
            <person name="Xu D."/>
            <person name="Zhang Y."/>
        </authorList>
    </citation>
    <scope>NUCLEOTIDE SEQUENCE [LARGE SCALE GENOMIC DNA]</scope>
    <source>
        <strain evidence="2">cv. Punajuju</strain>
    </source>
</reference>
<reference evidence="1 2" key="2">
    <citation type="journal article" date="2022" name="Mol. Ecol. Resour.">
        <title>The genomes of chicory, endive, great burdock and yacon provide insights into Asteraceae paleo-polyploidization history and plant inulin production.</title>
        <authorList>
            <person name="Fan W."/>
            <person name="Wang S."/>
            <person name="Wang H."/>
            <person name="Wang A."/>
            <person name="Jiang F."/>
            <person name="Liu H."/>
            <person name="Zhao H."/>
            <person name="Xu D."/>
            <person name="Zhang Y."/>
        </authorList>
    </citation>
    <scope>NUCLEOTIDE SEQUENCE [LARGE SCALE GENOMIC DNA]</scope>
    <source>
        <strain evidence="2">cv. Punajuju</strain>
        <tissue evidence="1">Leaves</tissue>
    </source>
</reference>
<sequence>MVVLWLTGRKPYLTCFNGFNGLISRISMLPMDGGHLLPERWTPCRSSNAANSPEFRKSSDAFLQAVSWFTIASVPPSSISFFTITINLLLGNLGAAIVEVANEGCPKLCSIFKGFFYFNGFF</sequence>
<organism evidence="1 2">
    <name type="scientific">Cichorium intybus</name>
    <name type="common">Chicory</name>
    <dbReference type="NCBI Taxonomy" id="13427"/>
    <lineage>
        <taxon>Eukaryota</taxon>
        <taxon>Viridiplantae</taxon>
        <taxon>Streptophyta</taxon>
        <taxon>Embryophyta</taxon>
        <taxon>Tracheophyta</taxon>
        <taxon>Spermatophyta</taxon>
        <taxon>Magnoliopsida</taxon>
        <taxon>eudicotyledons</taxon>
        <taxon>Gunneridae</taxon>
        <taxon>Pentapetalae</taxon>
        <taxon>asterids</taxon>
        <taxon>campanulids</taxon>
        <taxon>Asterales</taxon>
        <taxon>Asteraceae</taxon>
        <taxon>Cichorioideae</taxon>
        <taxon>Cichorieae</taxon>
        <taxon>Cichoriinae</taxon>
        <taxon>Cichorium</taxon>
    </lineage>
</organism>
<name>A0ACB9DZZ4_CICIN</name>
<dbReference type="EMBL" id="CM042012">
    <property type="protein sequence ID" value="KAI3751781.1"/>
    <property type="molecule type" value="Genomic_DNA"/>
</dbReference>
<evidence type="ECO:0000313" key="1">
    <source>
        <dbReference type="EMBL" id="KAI3751781.1"/>
    </source>
</evidence>
<accession>A0ACB9DZZ4</accession>
<protein>
    <submittedName>
        <fullName evidence="1">Uncharacterized protein</fullName>
    </submittedName>
</protein>